<dbReference type="AlphaFoldDB" id="A0A9D4E813"/>
<name>A0A9D4E813_DREPO</name>
<proteinExistence type="predicted"/>
<keyword evidence="3" id="KW-1185">Reference proteome</keyword>
<reference evidence="2" key="1">
    <citation type="journal article" date="2019" name="bioRxiv">
        <title>The Genome of the Zebra Mussel, Dreissena polymorpha: A Resource for Invasive Species Research.</title>
        <authorList>
            <person name="McCartney M.A."/>
            <person name="Auch B."/>
            <person name="Kono T."/>
            <person name="Mallez S."/>
            <person name="Zhang Y."/>
            <person name="Obille A."/>
            <person name="Becker A."/>
            <person name="Abrahante J.E."/>
            <person name="Garbe J."/>
            <person name="Badalamenti J.P."/>
            <person name="Herman A."/>
            <person name="Mangelson H."/>
            <person name="Liachko I."/>
            <person name="Sullivan S."/>
            <person name="Sone E.D."/>
            <person name="Koren S."/>
            <person name="Silverstein K.A.T."/>
            <person name="Beckman K.B."/>
            <person name="Gohl D.M."/>
        </authorList>
    </citation>
    <scope>NUCLEOTIDE SEQUENCE</scope>
    <source>
        <strain evidence="2">Duluth1</strain>
        <tissue evidence="2">Whole animal</tissue>
    </source>
</reference>
<evidence type="ECO:0000313" key="2">
    <source>
        <dbReference type="EMBL" id="KAH3774901.1"/>
    </source>
</evidence>
<sequence length="126" mass="14091">MALFLLNSPYTGESPGVDGMAVYSEGMPRFPGPREPHPPQASAMGPHPIMQRFPGPPPEGHPAWLQQQQQQLQQQQQQLQHPQQRFPMEPMSQRMPGAPLGEGMHRMPVSYQGPPPASQEFTPGWY</sequence>
<gene>
    <name evidence="2" type="ORF">DPMN_176295</name>
</gene>
<dbReference type="Proteomes" id="UP000828390">
    <property type="component" value="Unassembled WGS sequence"/>
</dbReference>
<comment type="caution">
    <text evidence="2">The sequence shown here is derived from an EMBL/GenBank/DDBJ whole genome shotgun (WGS) entry which is preliminary data.</text>
</comment>
<reference evidence="2" key="2">
    <citation type="submission" date="2020-11" db="EMBL/GenBank/DDBJ databases">
        <authorList>
            <person name="McCartney M.A."/>
            <person name="Auch B."/>
            <person name="Kono T."/>
            <person name="Mallez S."/>
            <person name="Becker A."/>
            <person name="Gohl D.M."/>
            <person name="Silverstein K.A.T."/>
            <person name="Koren S."/>
            <person name="Bechman K.B."/>
            <person name="Herman A."/>
            <person name="Abrahante J.E."/>
            <person name="Garbe J."/>
        </authorList>
    </citation>
    <scope>NUCLEOTIDE SEQUENCE</scope>
    <source>
        <strain evidence="2">Duluth1</strain>
        <tissue evidence="2">Whole animal</tissue>
    </source>
</reference>
<evidence type="ECO:0000256" key="1">
    <source>
        <dbReference type="SAM" id="MobiDB-lite"/>
    </source>
</evidence>
<dbReference type="EMBL" id="JAIWYP010000009">
    <property type="protein sequence ID" value="KAH3774901.1"/>
    <property type="molecule type" value="Genomic_DNA"/>
</dbReference>
<evidence type="ECO:0000313" key="3">
    <source>
        <dbReference type="Proteomes" id="UP000828390"/>
    </source>
</evidence>
<organism evidence="2 3">
    <name type="scientific">Dreissena polymorpha</name>
    <name type="common">Zebra mussel</name>
    <name type="synonym">Mytilus polymorpha</name>
    <dbReference type="NCBI Taxonomy" id="45954"/>
    <lineage>
        <taxon>Eukaryota</taxon>
        <taxon>Metazoa</taxon>
        <taxon>Spiralia</taxon>
        <taxon>Lophotrochozoa</taxon>
        <taxon>Mollusca</taxon>
        <taxon>Bivalvia</taxon>
        <taxon>Autobranchia</taxon>
        <taxon>Heteroconchia</taxon>
        <taxon>Euheterodonta</taxon>
        <taxon>Imparidentia</taxon>
        <taxon>Neoheterodontei</taxon>
        <taxon>Myida</taxon>
        <taxon>Dreissenoidea</taxon>
        <taxon>Dreissenidae</taxon>
        <taxon>Dreissena</taxon>
    </lineage>
</organism>
<feature type="region of interest" description="Disordered" evidence="1">
    <location>
        <begin position="22"/>
        <end position="126"/>
    </location>
</feature>
<protein>
    <submittedName>
        <fullName evidence="2">Uncharacterized protein</fullName>
    </submittedName>
</protein>
<feature type="compositionally biased region" description="Low complexity" evidence="1">
    <location>
        <begin position="65"/>
        <end position="84"/>
    </location>
</feature>
<accession>A0A9D4E813</accession>